<reference evidence="1 2" key="1">
    <citation type="submission" date="2023-08" db="EMBL/GenBank/DDBJ databases">
        <title>Rhodoferax potami sp. nov. and Rhodoferax mekongensis sp. nov., isolated from the Mekong River in Thailand.</title>
        <authorList>
            <person name="Kitikhun S."/>
            <person name="Charoenyingcharoen P."/>
            <person name="Siriarchawattana P."/>
            <person name="Likhitrattanapisal S."/>
            <person name="Nilsakha T."/>
            <person name="Chanpet A."/>
            <person name="Rattanawaree P."/>
            <person name="Ingsriswang S."/>
        </authorList>
    </citation>
    <scope>NUCLEOTIDE SEQUENCE [LARGE SCALE GENOMIC DNA]</scope>
    <source>
        <strain evidence="1 2">TBRC 17660</strain>
    </source>
</reference>
<comment type="caution">
    <text evidence="1">The sequence shown here is derived from an EMBL/GenBank/DDBJ whole genome shotgun (WGS) entry which is preliminary data.</text>
</comment>
<dbReference type="EMBL" id="JAVBIK010000001">
    <property type="protein sequence ID" value="MDT7519061.1"/>
    <property type="molecule type" value="Genomic_DNA"/>
</dbReference>
<organism evidence="1 2">
    <name type="scientific">Rhodoferax potami</name>
    <dbReference type="NCBI Taxonomy" id="3068338"/>
    <lineage>
        <taxon>Bacteria</taxon>
        <taxon>Pseudomonadati</taxon>
        <taxon>Pseudomonadota</taxon>
        <taxon>Betaproteobacteria</taxon>
        <taxon>Burkholderiales</taxon>
        <taxon>Comamonadaceae</taxon>
        <taxon>Rhodoferax</taxon>
    </lineage>
</organism>
<sequence>MDFKTAENLFKSEKLNELASTKEGAKFLRLRSLSRSKYLLDFLGQHGVDAENLKVKEQLPTAFSLDVDQTVIDSFIKQNYEEERKLRREQEEELFNELYKLKVFDWGGLHQNSLEKTIVDNYIKKISSYDQIEKKIETDLQSSLRGYVLCSWYNHWTSILIEDVFKDHKRVLPALGLIPKIDFFIDETPFDLKVTYLPEGYIAESRRSAGLKPELTLLKQSARSLGIPIDSELTASEQLENLWMKHTEFQASGSNTVVKELENFRFELISSIENNSTKLIKWLYENQGIRRFDASNRFFIVLVNTGNFFEGWKLKRALPLLKKATSEYLDAKKDVGKDVSFEWEGQTYQVKGDVLVIKN</sequence>
<keyword evidence="2" id="KW-1185">Reference proteome</keyword>
<gene>
    <name evidence="1" type="ORF">RAE19_10110</name>
</gene>
<evidence type="ECO:0000313" key="2">
    <source>
        <dbReference type="Proteomes" id="UP001321700"/>
    </source>
</evidence>
<proteinExistence type="predicted"/>
<dbReference type="RefSeq" id="WP_313874767.1">
    <property type="nucleotide sequence ID" value="NZ_JAVBIK010000001.1"/>
</dbReference>
<name>A0ABU3KMT6_9BURK</name>
<evidence type="ECO:0000313" key="1">
    <source>
        <dbReference type="EMBL" id="MDT7519061.1"/>
    </source>
</evidence>
<protein>
    <submittedName>
        <fullName evidence="1">Uncharacterized protein</fullName>
    </submittedName>
</protein>
<accession>A0ABU3KMT6</accession>
<dbReference type="Proteomes" id="UP001321700">
    <property type="component" value="Unassembled WGS sequence"/>
</dbReference>